<dbReference type="KEGG" id="kse:Ksed_27020"/>
<protein>
    <recommendedName>
        <fullName evidence="1">Putative membrane protein insertion efficiency factor</fullName>
    </recommendedName>
</protein>
<dbReference type="SMART" id="SM01234">
    <property type="entry name" value="Haemolytic"/>
    <property type="match status" value="1"/>
</dbReference>
<dbReference type="EMBL" id="CP001686">
    <property type="protein sequence ID" value="ACV07652.1"/>
    <property type="molecule type" value="Genomic_DNA"/>
</dbReference>
<dbReference type="PANTHER" id="PTHR33383">
    <property type="entry name" value="MEMBRANE PROTEIN INSERTION EFFICIENCY FACTOR-RELATED"/>
    <property type="match status" value="1"/>
</dbReference>
<keyword evidence="1" id="KW-0472">Membrane</keyword>
<sequence>MLSVGGRPLLAWPLLALVWTYQRLISPLLPPMCRYYPSCSAYAVTALTEHGALRGTWLSTWRVARCNPWSHGGYDPVPGTDPGGLLGTDHHSGENDPEPGARPAD</sequence>
<dbReference type="Proteomes" id="UP000006666">
    <property type="component" value="Chromosome"/>
</dbReference>
<dbReference type="AlphaFoldDB" id="C7NH79"/>
<organism evidence="3 4">
    <name type="scientific">Kytococcus sedentarius (strain ATCC 14392 / DSM 20547 / JCM 11482 / CCUG 33030 / NBRC 15357 / NCTC 11040 / CCM 314 / 541)</name>
    <name type="common">Micrococcus sedentarius</name>
    <dbReference type="NCBI Taxonomy" id="478801"/>
    <lineage>
        <taxon>Bacteria</taxon>
        <taxon>Bacillati</taxon>
        <taxon>Actinomycetota</taxon>
        <taxon>Actinomycetes</taxon>
        <taxon>Micrococcales</taxon>
        <taxon>Kytococcaceae</taxon>
        <taxon>Kytococcus</taxon>
    </lineage>
</organism>
<evidence type="ECO:0000256" key="1">
    <source>
        <dbReference type="HAMAP-Rule" id="MF_00386"/>
    </source>
</evidence>
<gene>
    <name evidence="3" type="ordered locus">Ksed_27020</name>
</gene>
<keyword evidence="4" id="KW-1185">Reference proteome</keyword>
<evidence type="ECO:0000313" key="3">
    <source>
        <dbReference type="EMBL" id="ACV07652.1"/>
    </source>
</evidence>
<evidence type="ECO:0000256" key="2">
    <source>
        <dbReference type="SAM" id="MobiDB-lite"/>
    </source>
</evidence>
<name>C7NH79_KYTSD</name>
<accession>C7NH79</accession>
<dbReference type="Pfam" id="PF01809">
    <property type="entry name" value="YidD"/>
    <property type="match status" value="1"/>
</dbReference>
<comment type="similarity">
    <text evidence="1">Belongs to the UPF0161 family.</text>
</comment>
<comment type="function">
    <text evidence="1">Could be involved in insertion of integral membrane proteins into the membrane.</text>
</comment>
<proteinExistence type="inferred from homology"/>
<dbReference type="STRING" id="478801.Ksed_27020"/>
<feature type="region of interest" description="Disordered" evidence="2">
    <location>
        <begin position="74"/>
        <end position="105"/>
    </location>
</feature>
<reference evidence="3 4" key="1">
    <citation type="journal article" date="2009" name="Stand. Genomic Sci.">
        <title>Complete genome sequence of Kytococcus sedentarius type strain (541).</title>
        <authorList>
            <person name="Sims D."/>
            <person name="Brettin T."/>
            <person name="Detter J.C."/>
            <person name="Han C."/>
            <person name="Lapidus A."/>
            <person name="Copeland A."/>
            <person name="Glavina Del Rio T."/>
            <person name="Nolan M."/>
            <person name="Chen F."/>
            <person name="Lucas S."/>
            <person name="Tice H."/>
            <person name="Cheng J.F."/>
            <person name="Bruce D."/>
            <person name="Goodwin L."/>
            <person name="Pitluck S."/>
            <person name="Ovchinnikova G."/>
            <person name="Pati A."/>
            <person name="Ivanova N."/>
            <person name="Mavrommatis K."/>
            <person name="Chen A."/>
            <person name="Palaniappan K."/>
            <person name="D'haeseleer P."/>
            <person name="Chain P."/>
            <person name="Bristow J."/>
            <person name="Eisen J.A."/>
            <person name="Markowitz V."/>
            <person name="Hugenholtz P."/>
            <person name="Schneider S."/>
            <person name="Goker M."/>
            <person name="Pukall R."/>
            <person name="Kyrpides N.C."/>
            <person name="Klenk H.P."/>
        </authorList>
    </citation>
    <scope>NUCLEOTIDE SEQUENCE [LARGE SCALE GENOMIC DNA]</scope>
    <source>
        <strain evidence="4">ATCC 14392 / DSM 20547 / JCM 11482 / CCUG 33030 / NBRC 15357 / NCTC 11040 / CCM 314 / 541</strain>
    </source>
</reference>
<dbReference type="GO" id="GO:0005886">
    <property type="term" value="C:plasma membrane"/>
    <property type="evidence" value="ECO:0007669"/>
    <property type="project" value="UniProtKB-SubCell"/>
</dbReference>
<comment type="subcellular location">
    <subcellularLocation>
        <location evidence="1">Cell membrane</location>
        <topology evidence="1">Peripheral membrane protein</topology>
        <orientation evidence="1">Cytoplasmic side</orientation>
    </subcellularLocation>
</comment>
<dbReference type="InterPro" id="IPR002696">
    <property type="entry name" value="Membr_insert_effic_factor_YidD"/>
</dbReference>
<keyword evidence="1" id="KW-1003">Cell membrane</keyword>
<dbReference type="HOGENOM" id="CLU_144811_2_2_11"/>
<dbReference type="HAMAP" id="MF_00386">
    <property type="entry name" value="UPF0161_YidD"/>
    <property type="match status" value="1"/>
</dbReference>
<dbReference type="PANTHER" id="PTHR33383:SF1">
    <property type="entry name" value="MEMBRANE PROTEIN INSERTION EFFICIENCY FACTOR-RELATED"/>
    <property type="match status" value="1"/>
</dbReference>
<dbReference type="eggNOG" id="COG0759">
    <property type="taxonomic scope" value="Bacteria"/>
</dbReference>
<dbReference type="NCBIfam" id="TIGR00278">
    <property type="entry name" value="membrane protein insertion efficiency factor YidD"/>
    <property type="match status" value="1"/>
</dbReference>
<evidence type="ECO:0000313" key="4">
    <source>
        <dbReference type="Proteomes" id="UP000006666"/>
    </source>
</evidence>